<dbReference type="NCBIfam" id="NF009932">
    <property type="entry name" value="PRK13395.1"/>
    <property type="match status" value="1"/>
</dbReference>
<evidence type="ECO:0000256" key="2">
    <source>
        <dbReference type="ARBA" id="ARBA00022631"/>
    </source>
</evidence>
<keyword evidence="5" id="KW-0378">Hydrolase</keyword>
<proteinExistence type="predicted"/>
<organism evidence="5 6">
    <name type="scientific">Cupriavidus malaysiensis</name>
    <dbReference type="NCBI Taxonomy" id="367825"/>
    <lineage>
        <taxon>Bacteria</taxon>
        <taxon>Pseudomonadati</taxon>
        <taxon>Pseudomonadota</taxon>
        <taxon>Betaproteobacteria</taxon>
        <taxon>Burkholderiales</taxon>
        <taxon>Burkholderiaceae</taxon>
        <taxon>Cupriavidus</taxon>
    </lineage>
</organism>
<evidence type="ECO:0000313" key="5">
    <source>
        <dbReference type="EMBL" id="AOZ10640.1"/>
    </source>
</evidence>
<dbReference type="GO" id="GO:0016787">
    <property type="term" value="F:hydrolase activity"/>
    <property type="evidence" value="ECO:0007669"/>
    <property type="project" value="UniProtKB-KW"/>
</dbReference>
<keyword evidence="6" id="KW-1185">Reference proteome</keyword>
<evidence type="ECO:0000256" key="1">
    <source>
        <dbReference type="ARBA" id="ARBA00011738"/>
    </source>
</evidence>
<keyword evidence="3" id="KW-0456">Lyase</keyword>
<evidence type="ECO:0000256" key="3">
    <source>
        <dbReference type="ARBA" id="ARBA00023239"/>
    </source>
</evidence>
<dbReference type="RefSeq" id="WP_071073149.1">
    <property type="nucleotide sequence ID" value="NZ_CP017755.1"/>
</dbReference>
<dbReference type="InterPro" id="IPR047233">
    <property type="entry name" value="UAH_cupin"/>
</dbReference>
<dbReference type="InterPro" id="IPR024060">
    <property type="entry name" value="Ureidoglycolate_lyase_dom_sf"/>
</dbReference>
<dbReference type="CDD" id="cd20298">
    <property type="entry name" value="cupin_UAH"/>
    <property type="match status" value="1"/>
</dbReference>
<comment type="catalytic activity">
    <reaction evidence="4">
        <text>(S)-ureidoglycolate = urea + glyoxylate</text>
        <dbReference type="Rhea" id="RHEA:11304"/>
        <dbReference type="ChEBI" id="CHEBI:16199"/>
        <dbReference type="ChEBI" id="CHEBI:36655"/>
        <dbReference type="ChEBI" id="CHEBI:57296"/>
        <dbReference type="EC" id="4.3.2.3"/>
    </reaction>
</comment>
<dbReference type="InterPro" id="IPR007247">
    <property type="entry name" value="Ureidogly_lyase"/>
</dbReference>
<evidence type="ECO:0000256" key="4">
    <source>
        <dbReference type="ARBA" id="ARBA00047684"/>
    </source>
</evidence>
<dbReference type="Proteomes" id="UP000177515">
    <property type="component" value="Chromosome 2"/>
</dbReference>
<name>A0ABN4TXZ4_9BURK</name>
<keyword evidence="2" id="KW-0659">Purine metabolism</keyword>
<comment type="subunit">
    <text evidence="1">Homodimer.</text>
</comment>
<protein>
    <submittedName>
        <fullName evidence="5">Ureidoglycolate hydrolase</fullName>
    </submittedName>
</protein>
<reference evidence="5 6" key="1">
    <citation type="submission" date="2016-10" db="EMBL/GenBank/DDBJ databases">
        <title>Complete genome sequences of three Cupriavidus strains isolated from various Malaysian environments.</title>
        <authorList>
            <person name="Abdullah A.A.-A."/>
            <person name="Shafie N.A.H."/>
            <person name="Lau N.S."/>
        </authorList>
    </citation>
    <scope>NUCLEOTIDE SEQUENCE [LARGE SCALE GENOMIC DNA]</scope>
    <source>
        <strain evidence="5 6">USMAA1020</strain>
    </source>
</reference>
<evidence type="ECO:0000313" key="6">
    <source>
        <dbReference type="Proteomes" id="UP000177515"/>
    </source>
</evidence>
<dbReference type="Gene3D" id="2.60.120.480">
    <property type="entry name" value="Ureidoglycolate hydrolase"/>
    <property type="match status" value="1"/>
</dbReference>
<accession>A0ABN4TXZ4</accession>
<sequence length="183" mass="19560">MSAFRPAAAPDPSTLLRAEPLTRAAFAPFGDVIEPRAPGDAGAFDINGGMVRRHHGLARVEVGQGHALINLFEARPYAYPLAIRMLERHPLGSQAFLPLDGRPFLVVVAPRGDTVRREAVRAFFSDGVQGVNYHAGVWHHMLLAVGAPSRFAVVDRGGEGANCDEVTLARPLWLALPAALASA</sequence>
<gene>
    <name evidence="5" type="ORF">BKK80_34480</name>
</gene>
<dbReference type="InterPro" id="IPR011051">
    <property type="entry name" value="RmlC_Cupin_sf"/>
</dbReference>
<dbReference type="Pfam" id="PF04115">
    <property type="entry name" value="Ureidogly_lyase"/>
    <property type="match status" value="1"/>
</dbReference>
<dbReference type="PANTHER" id="PTHR21221:SF1">
    <property type="entry name" value="UREIDOGLYCOLATE LYASE"/>
    <property type="match status" value="1"/>
</dbReference>
<dbReference type="PIRSF" id="PIRSF017306">
    <property type="entry name" value="Ureidogly_hydro"/>
    <property type="match status" value="1"/>
</dbReference>
<dbReference type="SUPFAM" id="SSF51182">
    <property type="entry name" value="RmlC-like cupins"/>
    <property type="match status" value="1"/>
</dbReference>
<dbReference type="PANTHER" id="PTHR21221">
    <property type="entry name" value="UREIDOGLYCOLATE HYDROLASE"/>
    <property type="match status" value="1"/>
</dbReference>
<dbReference type="EMBL" id="CP017755">
    <property type="protein sequence ID" value="AOZ10640.1"/>
    <property type="molecule type" value="Genomic_DNA"/>
</dbReference>